<evidence type="ECO:0000256" key="9">
    <source>
        <dbReference type="ARBA" id="ARBA00023065"/>
    </source>
</evidence>
<keyword evidence="6 13" id="KW-0375">Hydrogen ion transport</keyword>
<dbReference type="EMBL" id="JBDXMI010000001">
    <property type="protein sequence ID" value="MEO9385858.1"/>
    <property type="molecule type" value="Genomic_DNA"/>
</dbReference>
<dbReference type="InterPro" id="IPR055190">
    <property type="entry name" value="ATP-synt_VA_C"/>
</dbReference>
<keyword evidence="18" id="KW-1185">Reference proteome</keyword>
<reference evidence="15 17" key="1">
    <citation type="submission" date="2018-05" db="EMBL/GenBank/DDBJ databases">
        <title>Genome sequencing, assembly and analysis of the novel insecticidal bacterium, Chromobacterium phragmitis.</title>
        <authorList>
            <person name="Sparks M.E."/>
            <person name="Blackburn M.B."/>
            <person name="Gundersen-Rindal D.E."/>
        </authorList>
    </citation>
    <scope>NUCLEOTIDE SEQUENCE [LARGE SCALE GENOMIC DNA]</scope>
    <source>
        <strain evidence="15">IIBBL 274-1</strain>
    </source>
</reference>
<dbReference type="Proteomes" id="UP001462502">
    <property type="component" value="Unassembled WGS sequence"/>
</dbReference>
<evidence type="ECO:0000256" key="10">
    <source>
        <dbReference type="ARBA" id="ARBA00023136"/>
    </source>
</evidence>
<evidence type="ECO:0000256" key="4">
    <source>
        <dbReference type="ARBA" id="ARBA00022475"/>
    </source>
</evidence>
<comment type="function">
    <text evidence="13">Produces ATP from ADP in the presence of a proton gradient across the membrane. The catalytic sites are hosted primarily by the beta subunits.</text>
</comment>
<evidence type="ECO:0000256" key="1">
    <source>
        <dbReference type="ARBA" id="ARBA00004170"/>
    </source>
</evidence>
<dbReference type="AlphaFoldDB" id="A0A344UHW3"/>
<reference evidence="16 18" key="2">
    <citation type="submission" date="2024-05" db="EMBL/GenBank/DDBJ databases">
        <authorList>
            <person name="De Oliveira J.P."/>
            <person name="Noriler S.A."/>
            <person name="De Oliveira A.G."/>
            <person name="Sipoli D.S."/>
        </authorList>
    </citation>
    <scope>NUCLEOTIDE SEQUENCE [LARGE SCALE GENOMIC DNA]</scope>
    <source>
        <strain evidence="16 18">LABIM192</strain>
    </source>
</reference>
<evidence type="ECO:0000256" key="12">
    <source>
        <dbReference type="ARBA" id="ARBA00023310"/>
    </source>
</evidence>
<keyword evidence="9 13" id="KW-0406">Ion transport</keyword>
<dbReference type="Pfam" id="PF22919">
    <property type="entry name" value="ATP-synt_VA_C"/>
    <property type="match status" value="1"/>
</dbReference>
<dbReference type="PROSITE" id="PS00152">
    <property type="entry name" value="ATPASE_ALPHA_BETA"/>
    <property type="match status" value="1"/>
</dbReference>
<dbReference type="FunFam" id="3.40.50.300:FF:000004">
    <property type="entry name" value="ATP synthase subunit beta"/>
    <property type="match status" value="1"/>
</dbReference>
<dbReference type="Gene3D" id="3.40.50.300">
    <property type="entry name" value="P-loop containing nucleotide triphosphate hydrolases"/>
    <property type="match status" value="1"/>
</dbReference>
<dbReference type="SUPFAM" id="SSF52540">
    <property type="entry name" value="P-loop containing nucleoside triphosphate hydrolases"/>
    <property type="match status" value="1"/>
</dbReference>
<dbReference type="HAMAP" id="MF_01347">
    <property type="entry name" value="ATP_synth_beta_bact"/>
    <property type="match status" value="1"/>
</dbReference>
<dbReference type="Gene3D" id="1.10.1140.10">
    <property type="entry name" value="Bovine Mitochondrial F1-atpase, Atp Synthase Beta Chain, Chain D, domain 3"/>
    <property type="match status" value="1"/>
</dbReference>
<dbReference type="InterPro" id="IPR050053">
    <property type="entry name" value="ATPase_alpha/beta_chains"/>
</dbReference>
<gene>
    <name evidence="13 15" type="primary">atpD</name>
    <name evidence="16" type="ORF">ABI908_17310</name>
    <name evidence="15" type="ORF">DK843_11480</name>
</gene>
<dbReference type="FunFam" id="1.10.1140.10:FF:000001">
    <property type="entry name" value="ATP synthase subunit beta"/>
    <property type="match status" value="1"/>
</dbReference>
<comment type="similarity">
    <text evidence="2 13">Belongs to the ATPase alpha/beta chains family.</text>
</comment>
<dbReference type="InterPro" id="IPR024034">
    <property type="entry name" value="ATPase_F1/V1_b/a_C"/>
</dbReference>
<evidence type="ECO:0000313" key="15">
    <source>
        <dbReference type="EMBL" id="AXE34861.1"/>
    </source>
</evidence>
<dbReference type="PANTHER" id="PTHR15184:SF71">
    <property type="entry name" value="ATP SYNTHASE SUBUNIT BETA, MITOCHONDRIAL"/>
    <property type="match status" value="1"/>
</dbReference>
<organism evidence="15 17">
    <name type="scientific">Chromobacterium phragmitis</name>
    <dbReference type="NCBI Taxonomy" id="2202141"/>
    <lineage>
        <taxon>Bacteria</taxon>
        <taxon>Pseudomonadati</taxon>
        <taxon>Pseudomonadota</taxon>
        <taxon>Betaproteobacteria</taxon>
        <taxon>Neisseriales</taxon>
        <taxon>Chromobacteriaceae</taxon>
        <taxon>Chromobacterium</taxon>
    </lineage>
</organism>
<dbReference type="Pfam" id="PF00006">
    <property type="entry name" value="ATP-synt_ab"/>
    <property type="match status" value="1"/>
</dbReference>
<dbReference type="CDD" id="cd18115">
    <property type="entry name" value="ATP-synt_F1_beta_N"/>
    <property type="match status" value="1"/>
</dbReference>
<dbReference type="InterPro" id="IPR036121">
    <property type="entry name" value="ATPase_F1/V1/A1_a/bsu_N_sf"/>
</dbReference>
<keyword evidence="12 13" id="KW-0066">ATP synthesis</keyword>
<dbReference type="FunFam" id="2.40.10.170:FF:000003">
    <property type="entry name" value="ATP synthase subunit beta"/>
    <property type="match status" value="1"/>
</dbReference>
<dbReference type="InterPro" id="IPR020003">
    <property type="entry name" value="ATPase_a/bsu_AS"/>
</dbReference>
<keyword evidence="3 13" id="KW-0813">Transport</keyword>
<evidence type="ECO:0000313" key="18">
    <source>
        <dbReference type="Proteomes" id="UP001462502"/>
    </source>
</evidence>
<dbReference type="EC" id="7.1.2.2" evidence="13"/>
<keyword evidence="5 13" id="KW-0547">Nucleotide-binding</keyword>
<dbReference type="PANTHER" id="PTHR15184">
    <property type="entry name" value="ATP SYNTHASE"/>
    <property type="match status" value="1"/>
</dbReference>
<evidence type="ECO:0000313" key="17">
    <source>
        <dbReference type="Proteomes" id="UP000252038"/>
    </source>
</evidence>
<evidence type="ECO:0000256" key="7">
    <source>
        <dbReference type="ARBA" id="ARBA00022840"/>
    </source>
</evidence>
<evidence type="ECO:0000313" key="16">
    <source>
        <dbReference type="EMBL" id="MEO9385858.1"/>
    </source>
</evidence>
<dbReference type="GO" id="GO:0005886">
    <property type="term" value="C:plasma membrane"/>
    <property type="evidence" value="ECO:0007669"/>
    <property type="project" value="UniProtKB-SubCell"/>
</dbReference>
<dbReference type="GO" id="GO:0046933">
    <property type="term" value="F:proton-transporting ATP synthase activity, rotational mechanism"/>
    <property type="evidence" value="ECO:0007669"/>
    <property type="project" value="UniProtKB-UniRule"/>
</dbReference>
<keyword evidence="8 13" id="KW-1278">Translocase</keyword>
<comment type="catalytic activity">
    <reaction evidence="13">
        <text>ATP + H2O + 4 H(+)(in) = ADP + phosphate + 5 H(+)(out)</text>
        <dbReference type="Rhea" id="RHEA:57720"/>
        <dbReference type="ChEBI" id="CHEBI:15377"/>
        <dbReference type="ChEBI" id="CHEBI:15378"/>
        <dbReference type="ChEBI" id="CHEBI:30616"/>
        <dbReference type="ChEBI" id="CHEBI:43474"/>
        <dbReference type="ChEBI" id="CHEBI:456216"/>
        <dbReference type="EC" id="7.1.2.2"/>
    </reaction>
</comment>
<dbReference type="NCBIfam" id="TIGR01039">
    <property type="entry name" value="atpD"/>
    <property type="match status" value="1"/>
</dbReference>
<dbReference type="InterPro" id="IPR004100">
    <property type="entry name" value="ATPase_F1/V1/A1_a/bsu_N"/>
</dbReference>
<dbReference type="GO" id="GO:0045259">
    <property type="term" value="C:proton-transporting ATP synthase complex"/>
    <property type="evidence" value="ECO:0007669"/>
    <property type="project" value="UniProtKB-KW"/>
</dbReference>
<keyword evidence="11 13" id="KW-0139">CF(1)</keyword>
<dbReference type="InterPro" id="IPR005722">
    <property type="entry name" value="ATP_synth_F1_bsu"/>
</dbReference>
<evidence type="ECO:0000256" key="5">
    <source>
        <dbReference type="ARBA" id="ARBA00022741"/>
    </source>
</evidence>
<dbReference type="InterPro" id="IPR000194">
    <property type="entry name" value="ATPase_F1/V1/A1_a/bsu_nucl-bd"/>
</dbReference>
<protein>
    <recommendedName>
        <fullName evidence="13">ATP synthase subunit beta</fullName>
        <ecNumber evidence="13">7.1.2.2</ecNumber>
    </recommendedName>
    <alternativeName>
        <fullName evidence="13">ATP synthase F1 sector subunit beta</fullName>
    </alternativeName>
    <alternativeName>
        <fullName evidence="13">F-ATPase subunit beta</fullName>
    </alternativeName>
</protein>
<evidence type="ECO:0000259" key="14">
    <source>
        <dbReference type="SMART" id="SM00382"/>
    </source>
</evidence>
<dbReference type="GO" id="GO:0005524">
    <property type="term" value="F:ATP binding"/>
    <property type="evidence" value="ECO:0007669"/>
    <property type="project" value="UniProtKB-UniRule"/>
</dbReference>
<feature type="domain" description="AAA+ ATPase" evidence="14">
    <location>
        <begin position="140"/>
        <end position="331"/>
    </location>
</feature>
<evidence type="ECO:0000256" key="13">
    <source>
        <dbReference type="HAMAP-Rule" id="MF_01347"/>
    </source>
</evidence>
<evidence type="ECO:0000256" key="6">
    <source>
        <dbReference type="ARBA" id="ARBA00022781"/>
    </source>
</evidence>
<dbReference type="KEGG" id="chrb:DK843_11480"/>
<dbReference type="CDD" id="cd01133">
    <property type="entry name" value="F1-ATPase_beta_CD"/>
    <property type="match status" value="1"/>
</dbReference>
<dbReference type="Proteomes" id="UP000252038">
    <property type="component" value="Chromosome"/>
</dbReference>
<dbReference type="EMBL" id="CP029554">
    <property type="protein sequence ID" value="AXE34861.1"/>
    <property type="molecule type" value="Genomic_DNA"/>
</dbReference>
<dbReference type="SUPFAM" id="SSF47917">
    <property type="entry name" value="C-terminal domain of alpha and beta subunits of F1 ATP synthase"/>
    <property type="match status" value="1"/>
</dbReference>
<evidence type="ECO:0000256" key="3">
    <source>
        <dbReference type="ARBA" id="ARBA00022448"/>
    </source>
</evidence>
<dbReference type="Pfam" id="PF02874">
    <property type="entry name" value="ATP-synt_ab_N"/>
    <property type="match status" value="1"/>
</dbReference>
<evidence type="ECO:0000256" key="2">
    <source>
        <dbReference type="ARBA" id="ARBA00008936"/>
    </source>
</evidence>
<name>A0A344UHW3_9NEIS</name>
<sequence>MSQGKIVQIIGAVIDVEFPRDAMPKVYDALKLVDADLTLEVQQQLGDGVVRTIAMGSSDGLKRGMAVANTGAPISVPVGAATLGRIMDVLGNPVDEAGPVATDARRAIHQPAPKFDELSAASDILETGIKVIDLLCPFAKGGKVGLFGGAGVGKTVNMMELINNIAKAHSGLSVFAGVGERTREGNDFYHEMKDSNVLDKVAMVYGQMNEPPGNRLRVALTGLTMAEHFRDEKDENGKGRDVLLFVDNIYRYTLAGTEVSALLGRMPSAVGYQPTLAEEMGRLQERITSTRDGSITSIQAVYVPADDLTDPSPATTFAHLDATVVLSRDIASLGIYPAVDPLDSTSRQLDPLVVGDEHYSVARGVQSTLQRYKELRDIIAILGMDELSEEDKLVVARARKIQRFLSQPFHVAEVFTGSPGKYVPLRETIKGFKAILAGEYDHLPEQAFYMVGSIEEAAEKAKTLN</sequence>
<dbReference type="InterPro" id="IPR003593">
    <property type="entry name" value="AAA+_ATPase"/>
</dbReference>
<dbReference type="SMART" id="SM00382">
    <property type="entry name" value="AAA"/>
    <property type="match status" value="1"/>
</dbReference>
<keyword evidence="4 13" id="KW-1003">Cell membrane</keyword>
<accession>A0A344UHW3</accession>
<dbReference type="SUPFAM" id="SSF50615">
    <property type="entry name" value="N-terminal domain of alpha and beta subunits of F1 ATP synthase"/>
    <property type="match status" value="1"/>
</dbReference>
<dbReference type="Gene3D" id="2.40.10.170">
    <property type="match status" value="1"/>
</dbReference>
<keyword evidence="7 13" id="KW-0067">ATP-binding</keyword>
<proteinExistence type="inferred from homology"/>
<dbReference type="CDD" id="cd18110">
    <property type="entry name" value="ATP-synt_F1_beta_C"/>
    <property type="match status" value="1"/>
</dbReference>
<feature type="binding site" evidence="13">
    <location>
        <begin position="148"/>
        <end position="155"/>
    </location>
    <ligand>
        <name>ATP</name>
        <dbReference type="ChEBI" id="CHEBI:30616"/>
    </ligand>
</feature>
<evidence type="ECO:0000256" key="8">
    <source>
        <dbReference type="ARBA" id="ARBA00022967"/>
    </source>
</evidence>
<keyword evidence="10 13" id="KW-0472">Membrane</keyword>
<dbReference type="InterPro" id="IPR027417">
    <property type="entry name" value="P-loop_NTPase"/>
</dbReference>
<dbReference type="RefSeq" id="WP_114073314.1">
    <property type="nucleotide sequence ID" value="NZ_CP029554.1"/>
</dbReference>
<evidence type="ECO:0000256" key="11">
    <source>
        <dbReference type="ARBA" id="ARBA00023196"/>
    </source>
</evidence>
<comment type="subcellular location">
    <subcellularLocation>
        <location evidence="13">Cell membrane</location>
        <topology evidence="13">Peripheral membrane protein</topology>
    </subcellularLocation>
    <subcellularLocation>
        <location evidence="1">Membrane</location>
        <topology evidence="1">Peripheral membrane protein</topology>
    </subcellularLocation>
</comment>